<proteinExistence type="predicted"/>
<evidence type="ECO:0000313" key="2">
    <source>
        <dbReference type="EMBL" id="MEQ2231341.1"/>
    </source>
</evidence>
<name>A0ABV0TFX6_9TELE</name>
<evidence type="ECO:0000313" key="3">
    <source>
        <dbReference type="Proteomes" id="UP001482620"/>
    </source>
</evidence>
<comment type="caution">
    <text evidence="2">The sequence shown here is derived from an EMBL/GenBank/DDBJ whole genome shotgun (WGS) entry which is preliminary data.</text>
</comment>
<feature type="compositionally biased region" description="Low complexity" evidence="1">
    <location>
        <begin position="44"/>
        <end position="58"/>
    </location>
</feature>
<keyword evidence="3" id="KW-1185">Reference proteome</keyword>
<feature type="region of interest" description="Disordered" evidence="1">
    <location>
        <begin position="36"/>
        <end position="66"/>
    </location>
</feature>
<reference evidence="2 3" key="1">
    <citation type="submission" date="2021-06" db="EMBL/GenBank/DDBJ databases">
        <authorList>
            <person name="Palmer J.M."/>
        </authorList>
    </citation>
    <scope>NUCLEOTIDE SEQUENCE [LARGE SCALE GENOMIC DNA]</scope>
    <source>
        <strain evidence="3">if_2019</strain>
        <tissue evidence="2">Muscle</tissue>
    </source>
</reference>
<gene>
    <name evidence="2" type="ORF">ILYODFUR_038542</name>
</gene>
<sequence length="102" mass="11200">MQSEKEIVGILQMVSRRMFSAQEALEMLQKLHDCDSGVERDSDGSWSVFSSSDSGSESEPPPAKKTRVVPLAGGCGALFQGSKRLAYVTILSFWAIVYRLVN</sequence>
<evidence type="ECO:0000256" key="1">
    <source>
        <dbReference type="SAM" id="MobiDB-lite"/>
    </source>
</evidence>
<dbReference type="EMBL" id="JAHRIQ010032876">
    <property type="protein sequence ID" value="MEQ2231341.1"/>
    <property type="molecule type" value="Genomic_DNA"/>
</dbReference>
<dbReference type="Proteomes" id="UP001482620">
    <property type="component" value="Unassembled WGS sequence"/>
</dbReference>
<organism evidence="2 3">
    <name type="scientific">Ilyodon furcidens</name>
    <name type="common">goldbreast splitfin</name>
    <dbReference type="NCBI Taxonomy" id="33524"/>
    <lineage>
        <taxon>Eukaryota</taxon>
        <taxon>Metazoa</taxon>
        <taxon>Chordata</taxon>
        <taxon>Craniata</taxon>
        <taxon>Vertebrata</taxon>
        <taxon>Euteleostomi</taxon>
        <taxon>Actinopterygii</taxon>
        <taxon>Neopterygii</taxon>
        <taxon>Teleostei</taxon>
        <taxon>Neoteleostei</taxon>
        <taxon>Acanthomorphata</taxon>
        <taxon>Ovalentaria</taxon>
        <taxon>Atherinomorphae</taxon>
        <taxon>Cyprinodontiformes</taxon>
        <taxon>Goodeidae</taxon>
        <taxon>Ilyodon</taxon>
    </lineage>
</organism>
<protein>
    <submittedName>
        <fullName evidence="2">Uncharacterized protein</fullName>
    </submittedName>
</protein>
<accession>A0ABV0TFX6</accession>